<comment type="caution">
    <text evidence="10">The sequence shown here is derived from an EMBL/GenBank/DDBJ whole genome shotgun (WGS) entry which is preliminary data.</text>
</comment>
<accession>A0A847EU52</accession>
<dbReference type="EC" id="6.1.1.2" evidence="2 8"/>
<dbReference type="PRINTS" id="PR01039">
    <property type="entry name" value="TRNASYNTHTRP"/>
</dbReference>
<organism evidence="10 11">
    <name type="scientific">Candidatus Dojkabacteria bacterium</name>
    <dbReference type="NCBI Taxonomy" id="2099670"/>
    <lineage>
        <taxon>Bacteria</taxon>
        <taxon>Candidatus Dojkabacteria</taxon>
    </lineage>
</organism>
<dbReference type="Gene3D" id="1.10.240.10">
    <property type="entry name" value="Tyrosyl-Transfer RNA Synthetase"/>
    <property type="match status" value="1"/>
</dbReference>
<evidence type="ECO:0000256" key="9">
    <source>
        <dbReference type="RuleBase" id="RU363036"/>
    </source>
</evidence>
<dbReference type="PANTHER" id="PTHR43766">
    <property type="entry name" value="TRYPTOPHAN--TRNA LIGASE, MITOCHONDRIAL"/>
    <property type="match status" value="1"/>
</dbReference>
<reference evidence="10 11" key="1">
    <citation type="journal article" date="2020" name="Biotechnol. Biofuels">
        <title>New insights from the biogas microbiome by comprehensive genome-resolved metagenomics of nearly 1600 species originating from multiple anaerobic digesters.</title>
        <authorList>
            <person name="Campanaro S."/>
            <person name="Treu L."/>
            <person name="Rodriguez-R L.M."/>
            <person name="Kovalovszki A."/>
            <person name="Ziels R.M."/>
            <person name="Maus I."/>
            <person name="Zhu X."/>
            <person name="Kougias P.G."/>
            <person name="Basile A."/>
            <person name="Luo G."/>
            <person name="Schluter A."/>
            <person name="Konstantinidis K.T."/>
            <person name="Angelidaki I."/>
        </authorList>
    </citation>
    <scope>NUCLEOTIDE SEQUENCE [LARGE SCALE GENOMIC DNA]</scope>
    <source>
        <strain evidence="10">AS06rmzACSIP_421</strain>
    </source>
</reference>
<dbReference type="GO" id="GO:0004830">
    <property type="term" value="F:tryptophan-tRNA ligase activity"/>
    <property type="evidence" value="ECO:0007669"/>
    <property type="project" value="UniProtKB-UniRule"/>
</dbReference>
<protein>
    <recommendedName>
        <fullName evidence="2 8">Tryptophan--tRNA ligase</fullName>
        <ecNumber evidence="2 8">6.1.1.2</ecNumber>
    </recommendedName>
</protein>
<evidence type="ECO:0000256" key="2">
    <source>
        <dbReference type="ARBA" id="ARBA00013161"/>
    </source>
</evidence>
<evidence type="ECO:0000256" key="6">
    <source>
        <dbReference type="ARBA" id="ARBA00022917"/>
    </source>
</evidence>
<evidence type="ECO:0000313" key="10">
    <source>
        <dbReference type="EMBL" id="NLE31339.1"/>
    </source>
</evidence>
<evidence type="ECO:0000313" key="11">
    <source>
        <dbReference type="Proteomes" id="UP000554004"/>
    </source>
</evidence>
<proteinExistence type="inferred from homology"/>
<dbReference type="GO" id="GO:0005829">
    <property type="term" value="C:cytosol"/>
    <property type="evidence" value="ECO:0007669"/>
    <property type="project" value="TreeGrafter"/>
</dbReference>
<evidence type="ECO:0000256" key="3">
    <source>
        <dbReference type="ARBA" id="ARBA00022598"/>
    </source>
</evidence>
<dbReference type="SUPFAM" id="SSF52374">
    <property type="entry name" value="Nucleotidylyl transferase"/>
    <property type="match status" value="1"/>
</dbReference>
<dbReference type="InterPro" id="IPR050203">
    <property type="entry name" value="Trp-tRNA_synthetase"/>
</dbReference>
<dbReference type="PANTHER" id="PTHR43766:SF1">
    <property type="entry name" value="TRYPTOPHAN--TRNA LIGASE, MITOCHONDRIAL"/>
    <property type="match status" value="1"/>
</dbReference>
<name>A0A847EU52_9BACT</name>
<keyword evidence="5 9" id="KW-0067">ATP-binding</keyword>
<gene>
    <name evidence="10" type="primary">trpS</name>
    <name evidence="10" type="ORF">GX618_03665</name>
</gene>
<dbReference type="AlphaFoldDB" id="A0A847EU52"/>
<evidence type="ECO:0000256" key="5">
    <source>
        <dbReference type="ARBA" id="ARBA00022840"/>
    </source>
</evidence>
<dbReference type="GO" id="GO:0006436">
    <property type="term" value="P:tryptophanyl-tRNA aminoacylation"/>
    <property type="evidence" value="ECO:0007669"/>
    <property type="project" value="UniProtKB-UniRule"/>
</dbReference>
<keyword evidence="7 9" id="KW-0030">Aminoacyl-tRNA synthetase</keyword>
<dbReference type="InterPro" id="IPR002305">
    <property type="entry name" value="aa-tRNA-synth_Ic"/>
</dbReference>
<keyword evidence="3 9" id="KW-0436">Ligase</keyword>
<dbReference type="NCBIfam" id="TIGR00233">
    <property type="entry name" value="trpS"/>
    <property type="match status" value="1"/>
</dbReference>
<evidence type="ECO:0000256" key="7">
    <source>
        <dbReference type="ARBA" id="ARBA00023146"/>
    </source>
</evidence>
<dbReference type="Proteomes" id="UP000554004">
    <property type="component" value="Unassembled WGS sequence"/>
</dbReference>
<dbReference type="InterPro" id="IPR014729">
    <property type="entry name" value="Rossmann-like_a/b/a_fold"/>
</dbReference>
<keyword evidence="6 9" id="KW-0648">Protein biosynthesis</keyword>
<dbReference type="Pfam" id="PF00579">
    <property type="entry name" value="tRNA-synt_1b"/>
    <property type="match status" value="1"/>
</dbReference>
<dbReference type="GO" id="GO:0005524">
    <property type="term" value="F:ATP binding"/>
    <property type="evidence" value="ECO:0007669"/>
    <property type="project" value="UniProtKB-KW"/>
</dbReference>
<keyword evidence="4 9" id="KW-0547">Nucleotide-binding</keyword>
<dbReference type="EMBL" id="JAAZAL010000128">
    <property type="protein sequence ID" value="NLE31339.1"/>
    <property type="molecule type" value="Genomic_DNA"/>
</dbReference>
<evidence type="ECO:0000256" key="1">
    <source>
        <dbReference type="ARBA" id="ARBA00005594"/>
    </source>
</evidence>
<dbReference type="InterPro" id="IPR002306">
    <property type="entry name" value="Trp-tRNA-ligase"/>
</dbReference>
<comment type="similarity">
    <text evidence="1 9">Belongs to the class-I aminoacyl-tRNA synthetase family.</text>
</comment>
<evidence type="ECO:0000256" key="4">
    <source>
        <dbReference type="ARBA" id="ARBA00022741"/>
    </source>
</evidence>
<evidence type="ECO:0000256" key="8">
    <source>
        <dbReference type="NCBIfam" id="TIGR00233"/>
    </source>
</evidence>
<dbReference type="Gene3D" id="3.40.50.620">
    <property type="entry name" value="HUPs"/>
    <property type="match status" value="1"/>
</dbReference>
<sequence length="336" mass="37535">MKKLEYKVDVFTGIRPSGGLHIANVIGSVNTIVTLQKKEEIGRPMVFVADLHALTDAEPKDTQKNVIEVVKDYIALGLDPKSCDIFIQSELIEEISGLNLYLSRLITVSELLRVPTLKEKIKKNMEVSNASVLLAMYPIMMASDILLQKSKFVPVGQDQQAHIEIARYLARKFNKAYGETIPVPNILTLGEPERIKSLSGDGKMSKTNPSGAILLDDPIEISLSKIKKAQTAFAGEMTDSLDSLLKIGKFVANEDEKEKIEEIVKRHMNGGNVMGEFKQVLSVAMQRYLKDFQEKKSKLSDSEIFKIVQDGGKIAKENAKETIKEVRKSMQFEYIS</sequence>